<proteinExistence type="predicted"/>
<dbReference type="PROSITE" id="PS50995">
    <property type="entry name" value="HTH_MARR_2"/>
    <property type="match status" value="1"/>
</dbReference>
<dbReference type="SMART" id="SM00347">
    <property type="entry name" value="HTH_MARR"/>
    <property type="match status" value="1"/>
</dbReference>
<organism evidence="3 4">
    <name type="scientific">Paenibacillus durus</name>
    <name type="common">Paenibacillus azotofixans</name>
    <dbReference type="NCBI Taxonomy" id="44251"/>
    <lineage>
        <taxon>Bacteria</taxon>
        <taxon>Bacillati</taxon>
        <taxon>Bacillota</taxon>
        <taxon>Bacilli</taxon>
        <taxon>Bacillales</taxon>
        <taxon>Paenibacillaceae</taxon>
        <taxon>Paenibacillus</taxon>
    </lineage>
</organism>
<dbReference type="PANTHER" id="PTHR33164">
    <property type="entry name" value="TRANSCRIPTIONAL REGULATOR, MARR FAMILY"/>
    <property type="match status" value="1"/>
</dbReference>
<dbReference type="RefSeq" id="WP_042206820.1">
    <property type="nucleotide sequence ID" value="NZ_CP009288.1"/>
</dbReference>
<dbReference type="STRING" id="44251.PDUR_14620"/>
<dbReference type="InterPro" id="IPR039422">
    <property type="entry name" value="MarR/SlyA-like"/>
</dbReference>
<protein>
    <submittedName>
        <fullName evidence="3">MarR family transcriptional regulator</fullName>
    </submittedName>
</protein>
<keyword evidence="1" id="KW-0238">DNA-binding</keyword>
<keyword evidence="4" id="KW-1185">Reference proteome</keyword>
<dbReference type="InterPro" id="IPR036388">
    <property type="entry name" value="WH-like_DNA-bd_sf"/>
</dbReference>
<name>A0A089IVL4_PAEDU</name>
<dbReference type="InterPro" id="IPR000835">
    <property type="entry name" value="HTH_MarR-typ"/>
</dbReference>
<dbReference type="Proteomes" id="UP000029409">
    <property type="component" value="Chromosome"/>
</dbReference>
<dbReference type="OrthoDB" id="165131at2"/>
<dbReference type="PANTHER" id="PTHR33164:SF105">
    <property type="entry name" value="TRANSCRIPTIONAL REPRESSOR PROTEIN-RELATED"/>
    <property type="match status" value="1"/>
</dbReference>
<dbReference type="Pfam" id="PF12802">
    <property type="entry name" value="MarR_2"/>
    <property type="match status" value="1"/>
</dbReference>
<evidence type="ECO:0000256" key="1">
    <source>
        <dbReference type="ARBA" id="ARBA00023125"/>
    </source>
</evidence>
<dbReference type="AlphaFoldDB" id="A0A089IVL4"/>
<dbReference type="PRINTS" id="PR00598">
    <property type="entry name" value="HTHMARR"/>
</dbReference>
<dbReference type="InterPro" id="IPR036390">
    <property type="entry name" value="WH_DNA-bd_sf"/>
</dbReference>
<feature type="domain" description="HTH marR-type" evidence="2">
    <location>
        <begin position="1"/>
        <end position="143"/>
    </location>
</feature>
<dbReference type="KEGG" id="pdu:PDUR_14620"/>
<dbReference type="eggNOG" id="COG1846">
    <property type="taxonomic scope" value="Bacteria"/>
</dbReference>
<dbReference type="EMBL" id="CP009288">
    <property type="protein sequence ID" value="AIQ13009.1"/>
    <property type="molecule type" value="Genomic_DNA"/>
</dbReference>
<gene>
    <name evidence="3" type="ORF">PDUR_14620</name>
</gene>
<evidence type="ECO:0000313" key="4">
    <source>
        <dbReference type="Proteomes" id="UP000029409"/>
    </source>
</evidence>
<accession>A0A089IVL4</accession>
<evidence type="ECO:0000313" key="3">
    <source>
        <dbReference type="EMBL" id="AIQ13009.1"/>
    </source>
</evidence>
<dbReference type="SUPFAM" id="SSF46785">
    <property type="entry name" value="Winged helix' DNA-binding domain"/>
    <property type="match status" value="1"/>
</dbReference>
<dbReference type="GO" id="GO:0003700">
    <property type="term" value="F:DNA-binding transcription factor activity"/>
    <property type="evidence" value="ECO:0007669"/>
    <property type="project" value="InterPro"/>
</dbReference>
<reference evidence="3 4" key="1">
    <citation type="submission" date="2014-08" db="EMBL/GenBank/DDBJ databases">
        <title>Comparative genomics of the Paenibacillus odorifer group.</title>
        <authorList>
            <person name="den Bakker H.C."/>
            <person name="Tsai Y.-C."/>
            <person name="Martin N."/>
            <person name="Korlach J."/>
            <person name="Wiedmann M."/>
        </authorList>
    </citation>
    <scope>NUCLEOTIDE SEQUENCE [LARGE SCALE GENOMIC DNA]</scope>
    <source>
        <strain evidence="3 4">DSM 1735</strain>
    </source>
</reference>
<dbReference type="GO" id="GO:0006950">
    <property type="term" value="P:response to stress"/>
    <property type="evidence" value="ECO:0007669"/>
    <property type="project" value="TreeGrafter"/>
</dbReference>
<dbReference type="GO" id="GO:0003677">
    <property type="term" value="F:DNA binding"/>
    <property type="evidence" value="ECO:0007669"/>
    <property type="project" value="UniProtKB-KW"/>
</dbReference>
<dbReference type="Gene3D" id="1.10.10.10">
    <property type="entry name" value="Winged helix-like DNA-binding domain superfamily/Winged helix DNA-binding domain"/>
    <property type="match status" value="1"/>
</dbReference>
<evidence type="ECO:0000259" key="2">
    <source>
        <dbReference type="PROSITE" id="PS50995"/>
    </source>
</evidence>
<sequence length="146" mass="16062">MNNRSSENKSSSICNCINLRRASLVITELYDRYLAPSGLNNSQFSLLRHIDRLGPASVSDVAQKMRLDRTTLVRNLKALEERGYVQDTSAKGSRSRQLTLTESGKAVHAAAGKLWDDAQSFVEQSLGKEDLAALTVLLSKVENLAP</sequence>